<comment type="caution">
    <text evidence="2">The sequence shown here is derived from an EMBL/GenBank/DDBJ whole genome shotgun (WGS) entry which is preliminary data.</text>
</comment>
<dbReference type="Pfam" id="PF01047">
    <property type="entry name" value="MarR"/>
    <property type="match status" value="1"/>
</dbReference>
<evidence type="ECO:0000313" key="2">
    <source>
        <dbReference type="EMBL" id="MDT0264203.1"/>
    </source>
</evidence>
<reference evidence="3" key="1">
    <citation type="submission" date="2023-07" db="EMBL/GenBank/DDBJ databases">
        <title>30 novel species of actinomycetes from the DSMZ collection.</title>
        <authorList>
            <person name="Nouioui I."/>
        </authorList>
    </citation>
    <scope>NUCLEOTIDE SEQUENCE [LARGE SCALE GENOMIC DNA]</scope>
    <source>
        <strain evidence="3">DSM 44399</strain>
    </source>
</reference>
<sequence>MEDISSADLGQLYLELHHRFYRLVDEAMVSAGLSLSRAKVLKQLHENGPMKQVTLAATLGLAGRSVTEAVDALERQSFAVRRVDPNDRRVWLVDITSAGATALTNAMTAKTRAMHDIFGALDAPARAELARLLVSLRDRLTHDPGELHAQQ</sequence>
<dbReference type="InterPro" id="IPR036388">
    <property type="entry name" value="WH-like_DNA-bd_sf"/>
</dbReference>
<dbReference type="PANTHER" id="PTHR33164">
    <property type="entry name" value="TRANSCRIPTIONAL REGULATOR, MARR FAMILY"/>
    <property type="match status" value="1"/>
</dbReference>
<name>A0ABU2JIY5_9ACTN</name>
<evidence type="ECO:0000313" key="3">
    <source>
        <dbReference type="Proteomes" id="UP001183176"/>
    </source>
</evidence>
<accession>A0ABU2JIY5</accession>
<dbReference type="EMBL" id="JAVREH010000077">
    <property type="protein sequence ID" value="MDT0264203.1"/>
    <property type="molecule type" value="Genomic_DNA"/>
</dbReference>
<protein>
    <submittedName>
        <fullName evidence="2">MarR family transcriptional regulator</fullName>
    </submittedName>
</protein>
<dbReference type="SMART" id="SM00347">
    <property type="entry name" value="HTH_MARR"/>
    <property type="match status" value="1"/>
</dbReference>
<gene>
    <name evidence="2" type="ORF">RM423_22810</name>
</gene>
<dbReference type="SUPFAM" id="SSF46785">
    <property type="entry name" value="Winged helix' DNA-binding domain"/>
    <property type="match status" value="1"/>
</dbReference>
<evidence type="ECO:0000259" key="1">
    <source>
        <dbReference type="PROSITE" id="PS50995"/>
    </source>
</evidence>
<keyword evidence="3" id="KW-1185">Reference proteome</keyword>
<dbReference type="PROSITE" id="PS50995">
    <property type="entry name" value="HTH_MARR_2"/>
    <property type="match status" value="1"/>
</dbReference>
<dbReference type="InterPro" id="IPR000835">
    <property type="entry name" value="HTH_MarR-typ"/>
</dbReference>
<dbReference type="RefSeq" id="WP_311425345.1">
    <property type="nucleotide sequence ID" value="NZ_JAVREH010000077.1"/>
</dbReference>
<dbReference type="Proteomes" id="UP001183176">
    <property type="component" value="Unassembled WGS sequence"/>
</dbReference>
<dbReference type="InterPro" id="IPR039422">
    <property type="entry name" value="MarR/SlyA-like"/>
</dbReference>
<proteinExistence type="predicted"/>
<organism evidence="2 3">
    <name type="scientific">Jatrophihabitans lederbergiae</name>
    <dbReference type="NCBI Taxonomy" id="3075547"/>
    <lineage>
        <taxon>Bacteria</taxon>
        <taxon>Bacillati</taxon>
        <taxon>Actinomycetota</taxon>
        <taxon>Actinomycetes</taxon>
        <taxon>Jatrophihabitantales</taxon>
        <taxon>Jatrophihabitantaceae</taxon>
        <taxon>Jatrophihabitans</taxon>
    </lineage>
</organism>
<feature type="domain" description="HTH marR-type" evidence="1">
    <location>
        <begin position="6"/>
        <end position="138"/>
    </location>
</feature>
<dbReference type="PANTHER" id="PTHR33164:SF43">
    <property type="entry name" value="HTH-TYPE TRANSCRIPTIONAL REPRESSOR YETL"/>
    <property type="match status" value="1"/>
</dbReference>
<dbReference type="InterPro" id="IPR036390">
    <property type="entry name" value="WH_DNA-bd_sf"/>
</dbReference>
<dbReference type="Gene3D" id="1.10.10.10">
    <property type="entry name" value="Winged helix-like DNA-binding domain superfamily/Winged helix DNA-binding domain"/>
    <property type="match status" value="1"/>
</dbReference>